<feature type="compositionally biased region" description="Polar residues" evidence="6">
    <location>
        <begin position="25"/>
        <end position="35"/>
    </location>
</feature>
<accession>A0AAW1P8Y8</accession>
<gene>
    <name evidence="9" type="ORF">WJX73_005730</name>
</gene>
<keyword evidence="3 7" id="KW-0812">Transmembrane</keyword>
<comment type="similarity">
    <text evidence="2">Belongs to the major facilitator superfamily. Proton-dependent oligopeptide transporter (POT/PTR) (TC 2.A.17) family.</text>
</comment>
<dbReference type="Pfam" id="PF00854">
    <property type="entry name" value="PTR2"/>
    <property type="match status" value="1"/>
</dbReference>
<dbReference type="InterPro" id="IPR036259">
    <property type="entry name" value="MFS_trans_sf"/>
</dbReference>
<feature type="transmembrane region" description="Helical" evidence="7">
    <location>
        <begin position="232"/>
        <end position="251"/>
    </location>
</feature>
<comment type="subcellular location">
    <subcellularLocation>
        <location evidence="1">Membrane</location>
        <topology evidence="1">Multi-pass membrane protein</topology>
    </subcellularLocation>
</comment>
<keyword evidence="4 7" id="KW-1133">Transmembrane helix</keyword>
<feature type="domain" description="Major facilitator superfamily (MFS) profile" evidence="8">
    <location>
        <begin position="73"/>
        <end position="261"/>
    </location>
</feature>
<dbReference type="InterPro" id="IPR020846">
    <property type="entry name" value="MFS_dom"/>
</dbReference>
<feature type="transmembrane region" description="Helical" evidence="7">
    <location>
        <begin position="112"/>
        <end position="130"/>
    </location>
</feature>
<dbReference type="InterPro" id="IPR005279">
    <property type="entry name" value="Dipep/tripep_permease"/>
</dbReference>
<evidence type="ECO:0000256" key="1">
    <source>
        <dbReference type="ARBA" id="ARBA00004141"/>
    </source>
</evidence>
<feature type="region of interest" description="Disordered" evidence="6">
    <location>
        <begin position="1"/>
        <end position="46"/>
    </location>
</feature>
<sequence>MRSEGTSPRQPALHSESEPEGLRDSNWQVDTNSGAHHQPVDLESNSILDAGRKHPEHAGRKSPLGDIAHYPPQVVFIFGNEACERFSFYGMRSILVIYLTQHLLFADHAAESIFHTFAAGCYLMPLAGAYISDRFLGKLRTIAYLSMVYCLGHLILALWESQTGTFVGLAAVAVGSGGIKPCVSAFIGDQFPPEKQGLLQGAFAIFYGCINIGAFMGNLVTPLLLNQKGPRWAFAVPGIAMGVATVVLLLGDGGPTGKAKR</sequence>
<dbReference type="EMBL" id="JALJOQ010000038">
    <property type="protein sequence ID" value="KAK9806425.1"/>
    <property type="molecule type" value="Genomic_DNA"/>
</dbReference>
<dbReference type="SUPFAM" id="SSF103473">
    <property type="entry name" value="MFS general substrate transporter"/>
    <property type="match status" value="1"/>
</dbReference>
<evidence type="ECO:0000256" key="5">
    <source>
        <dbReference type="ARBA" id="ARBA00023136"/>
    </source>
</evidence>
<evidence type="ECO:0000256" key="4">
    <source>
        <dbReference type="ARBA" id="ARBA00022989"/>
    </source>
</evidence>
<evidence type="ECO:0000313" key="10">
    <source>
        <dbReference type="Proteomes" id="UP001465755"/>
    </source>
</evidence>
<evidence type="ECO:0000256" key="2">
    <source>
        <dbReference type="ARBA" id="ARBA00005982"/>
    </source>
</evidence>
<dbReference type="Proteomes" id="UP001465755">
    <property type="component" value="Unassembled WGS sequence"/>
</dbReference>
<evidence type="ECO:0000259" key="8">
    <source>
        <dbReference type="PROSITE" id="PS50850"/>
    </source>
</evidence>
<dbReference type="Gene3D" id="1.20.1250.20">
    <property type="entry name" value="MFS general substrate transporter like domains"/>
    <property type="match status" value="1"/>
</dbReference>
<dbReference type="InterPro" id="IPR018456">
    <property type="entry name" value="PTR2_symporter_CS"/>
</dbReference>
<feature type="transmembrane region" description="Helical" evidence="7">
    <location>
        <begin position="142"/>
        <end position="159"/>
    </location>
</feature>
<dbReference type="PROSITE" id="PS01022">
    <property type="entry name" value="PTR2_1"/>
    <property type="match status" value="1"/>
</dbReference>
<feature type="transmembrane region" description="Helical" evidence="7">
    <location>
        <begin position="198"/>
        <end position="220"/>
    </location>
</feature>
<name>A0AAW1P8Y8_9CHLO</name>
<evidence type="ECO:0000256" key="7">
    <source>
        <dbReference type="SAM" id="Phobius"/>
    </source>
</evidence>
<evidence type="ECO:0000256" key="6">
    <source>
        <dbReference type="SAM" id="MobiDB-lite"/>
    </source>
</evidence>
<dbReference type="GO" id="GO:1904680">
    <property type="term" value="F:peptide transmembrane transporter activity"/>
    <property type="evidence" value="ECO:0007669"/>
    <property type="project" value="InterPro"/>
</dbReference>
<dbReference type="AlphaFoldDB" id="A0AAW1P8Y8"/>
<keyword evidence="10" id="KW-1185">Reference proteome</keyword>
<feature type="transmembrane region" description="Helical" evidence="7">
    <location>
        <begin position="165"/>
        <end position="186"/>
    </location>
</feature>
<dbReference type="GO" id="GO:0016020">
    <property type="term" value="C:membrane"/>
    <property type="evidence" value="ECO:0007669"/>
    <property type="project" value="UniProtKB-SubCell"/>
</dbReference>
<evidence type="ECO:0000256" key="3">
    <source>
        <dbReference type="ARBA" id="ARBA00022692"/>
    </source>
</evidence>
<protein>
    <recommendedName>
        <fullName evidence="8">Major facilitator superfamily (MFS) profile domain-containing protein</fullName>
    </recommendedName>
</protein>
<evidence type="ECO:0000313" key="9">
    <source>
        <dbReference type="EMBL" id="KAK9806425.1"/>
    </source>
</evidence>
<organism evidence="9 10">
    <name type="scientific">Symbiochloris irregularis</name>
    <dbReference type="NCBI Taxonomy" id="706552"/>
    <lineage>
        <taxon>Eukaryota</taxon>
        <taxon>Viridiplantae</taxon>
        <taxon>Chlorophyta</taxon>
        <taxon>core chlorophytes</taxon>
        <taxon>Trebouxiophyceae</taxon>
        <taxon>Trebouxiales</taxon>
        <taxon>Trebouxiaceae</taxon>
        <taxon>Symbiochloris</taxon>
    </lineage>
</organism>
<reference evidence="9 10" key="1">
    <citation type="journal article" date="2024" name="Nat. Commun.">
        <title>Phylogenomics reveals the evolutionary origins of lichenization in chlorophyte algae.</title>
        <authorList>
            <person name="Puginier C."/>
            <person name="Libourel C."/>
            <person name="Otte J."/>
            <person name="Skaloud P."/>
            <person name="Haon M."/>
            <person name="Grisel S."/>
            <person name="Petersen M."/>
            <person name="Berrin J.G."/>
            <person name="Delaux P.M."/>
            <person name="Dal Grande F."/>
            <person name="Keller J."/>
        </authorList>
    </citation>
    <scope>NUCLEOTIDE SEQUENCE [LARGE SCALE GENOMIC DNA]</scope>
    <source>
        <strain evidence="9 10">SAG 2036</strain>
    </source>
</reference>
<dbReference type="GO" id="GO:0006857">
    <property type="term" value="P:oligopeptide transport"/>
    <property type="evidence" value="ECO:0007669"/>
    <property type="project" value="InterPro"/>
</dbReference>
<dbReference type="NCBIfam" id="TIGR00924">
    <property type="entry name" value="yjdL_sub1_fam"/>
    <property type="match status" value="1"/>
</dbReference>
<comment type="caution">
    <text evidence="9">The sequence shown here is derived from an EMBL/GenBank/DDBJ whole genome shotgun (WGS) entry which is preliminary data.</text>
</comment>
<keyword evidence="5 7" id="KW-0472">Membrane</keyword>
<dbReference type="PANTHER" id="PTHR11654">
    <property type="entry name" value="OLIGOPEPTIDE TRANSPORTER-RELATED"/>
    <property type="match status" value="1"/>
</dbReference>
<proteinExistence type="inferred from homology"/>
<dbReference type="PROSITE" id="PS50850">
    <property type="entry name" value="MFS"/>
    <property type="match status" value="1"/>
</dbReference>
<dbReference type="InterPro" id="IPR000109">
    <property type="entry name" value="POT_fam"/>
</dbReference>